<organism evidence="2 3">
    <name type="scientific">Sorangium cellulosum (strain So ce56)</name>
    <name type="common">Polyangium cellulosum (strain So ce56)</name>
    <dbReference type="NCBI Taxonomy" id="448385"/>
    <lineage>
        <taxon>Bacteria</taxon>
        <taxon>Pseudomonadati</taxon>
        <taxon>Myxococcota</taxon>
        <taxon>Polyangia</taxon>
        <taxon>Polyangiales</taxon>
        <taxon>Polyangiaceae</taxon>
        <taxon>Sorangium</taxon>
    </lineage>
</organism>
<evidence type="ECO:0000313" key="3">
    <source>
        <dbReference type="Proteomes" id="UP000002139"/>
    </source>
</evidence>
<keyword evidence="3" id="KW-1185">Reference proteome</keyword>
<dbReference type="SUPFAM" id="SSF51126">
    <property type="entry name" value="Pectin lyase-like"/>
    <property type="match status" value="1"/>
</dbReference>
<dbReference type="eggNOG" id="COG3979">
    <property type="taxonomic scope" value="Bacteria"/>
</dbReference>
<sequence length="636" mass="67400">MHSISQGFGSLSIAAGKVIASLLAMSIVGFGCAPLDEDVTAEELDAEEQAAGTTYQVGPTRTYKTIGEVASRLQPGDVVEVDGNATYSGNIRLTKWGTPTSKITIRGVRVGGKRPVLKGGTNTIEINANHIVFEGFDVTGGTSRCIFQHGHDVTIRDSVIHDCPAHGILGADSDSGSLLVEYVEVYNCGSGTQKHPIYIATDESAYPGSVFRMQHSYVHDAIGGNAVKTRAERNEIYYNWIEGGLYKDLELIGPDGQDPGLAREDSDVVGNVFRKTHTQYVIRVGGDGTGDTNGRYRFVNNTFLLMAGSSAAIHLFDGIESIELHNNIFYRVGGGSVQVFRDDASWTTGSPLIKGVNNAVPTGTTVPSGFTGTLIVSDPGFTSIGNRDVTLLSTSPLRNAGVSSTTGISGRTFPSPLAMPLYHPPKAALAAVGSAQRRTAVGAVDLGAFEFGTTTTTPTPTPTTPTPTPTTPTPTPTTPTPTAPVCSVVNAGKWFNSQLPSTQRGTFTATWDVTPSASKIDAVVGLSSASASQWTQLAAIVIFDEEGNVRVRNGARYQALRVFPYTGGTTYTVRMVVDVAAKRYSVYIRPKNGTEVQLASNYAFRSEQASVASLANWAMTQTIGTATLSACNFKIQ</sequence>
<dbReference type="InterPro" id="IPR011050">
    <property type="entry name" value="Pectin_lyase_fold/virulence"/>
</dbReference>
<dbReference type="AlphaFoldDB" id="A9GXU3"/>
<name>A9GXU3_SORC5</name>
<gene>
    <name evidence="2" type="ordered locus">sce6974</name>
</gene>
<evidence type="ECO:0000256" key="1">
    <source>
        <dbReference type="SAM" id="MobiDB-lite"/>
    </source>
</evidence>
<dbReference type="Gene3D" id="2.160.20.10">
    <property type="entry name" value="Single-stranded right-handed beta-helix, Pectin lyase-like"/>
    <property type="match status" value="1"/>
</dbReference>
<proteinExistence type="predicted"/>
<dbReference type="HOGENOM" id="CLU_430146_0_0_7"/>
<dbReference type="EMBL" id="AM746676">
    <property type="protein sequence ID" value="CAN97143.1"/>
    <property type="molecule type" value="Genomic_DNA"/>
</dbReference>
<dbReference type="STRING" id="448385.sce6974"/>
<evidence type="ECO:0008006" key="4">
    <source>
        <dbReference type="Google" id="ProtNLM"/>
    </source>
</evidence>
<evidence type="ECO:0000313" key="2">
    <source>
        <dbReference type="EMBL" id="CAN97143.1"/>
    </source>
</evidence>
<dbReference type="KEGG" id="scl:sce6974"/>
<feature type="compositionally biased region" description="Pro residues" evidence="1">
    <location>
        <begin position="459"/>
        <end position="481"/>
    </location>
</feature>
<accession>A9GXU3</accession>
<dbReference type="Proteomes" id="UP000002139">
    <property type="component" value="Chromosome"/>
</dbReference>
<reference evidence="2 3" key="1">
    <citation type="journal article" date="2007" name="Nat. Biotechnol.">
        <title>Complete genome sequence of the myxobacterium Sorangium cellulosum.</title>
        <authorList>
            <person name="Schneiker S."/>
            <person name="Perlova O."/>
            <person name="Kaiser O."/>
            <person name="Gerth K."/>
            <person name="Alici A."/>
            <person name="Altmeyer M.O."/>
            <person name="Bartels D."/>
            <person name="Bekel T."/>
            <person name="Beyer S."/>
            <person name="Bode E."/>
            <person name="Bode H.B."/>
            <person name="Bolten C.J."/>
            <person name="Choudhuri J.V."/>
            <person name="Doss S."/>
            <person name="Elnakady Y.A."/>
            <person name="Frank B."/>
            <person name="Gaigalat L."/>
            <person name="Goesmann A."/>
            <person name="Groeger C."/>
            <person name="Gross F."/>
            <person name="Jelsbak L."/>
            <person name="Jelsbak L."/>
            <person name="Kalinowski J."/>
            <person name="Kegler C."/>
            <person name="Knauber T."/>
            <person name="Konietzny S."/>
            <person name="Kopp M."/>
            <person name="Krause L."/>
            <person name="Krug D."/>
            <person name="Linke B."/>
            <person name="Mahmud T."/>
            <person name="Martinez-Arias R."/>
            <person name="McHardy A.C."/>
            <person name="Merai M."/>
            <person name="Meyer F."/>
            <person name="Mormann S."/>
            <person name="Munoz-Dorado J."/>
            <person name="Perez J."/>
            <person name="Pradella S."/>
            <person name="Rachid S."/>
            <person name="Raddatz G."/>
            <person name="Rosenau F."/>
            <person name="Rueckert C."/>
            <person name="Sasse F."/>
            <person name="Scharfe M."/>
            <person name="Schuster S.C."/>
            <person name="Suen G."/>
            <person name="Treuner-Lange A."/>
            <person name="Velicer G.J."/>
            <person name="Vorholter F.-J."/>
            <person name="Weissman K.J."/>
            <person name="Welch R.D."/>
            <person name="Wenzel S.C."/>
            <person name="Whitworth D.E."/>
            <person name="Wilhelm S."/>
            <person name="Wittmann C."/>
            <person name="Bloecker H."/>
            <person name="Puehler A."/>
            <person name="Mueller R."/>
        </authorList>
    </citation>
    <scope>NUCLEOTIDE SEQUENCE [LARGE SCALE GENOMIC DNA]</scope>
    <source>
        <strain evidence="3">So ce56</strain>
    </source>
</reference>
<dbReference type="InterPro" id="IPR012334">
    <property type="entry name" value="Pectin_lyas_fold"/>
</dbReference>
<feature type="region of interest" description="Disordered" evidence="1">
    <location>
        <begin position="451"/>
        <end position="481"/>
    </location>
</feature>
<protein>
    <recommendedName>
        <fullName evidence="4">Right handed beta helix domain-containing protein</fullName>
    </recommendedName>
</protein>